<accession>A0A1X4HA99</accession>
<protein>
    <submittedName>
        <fullName evidence="2">Uncharacterized protein</fullName>
    </submittedName>
</protein>
<evidence type="ECO:0000313" key="2">
    <source>
        <dbReference type="EMBL" id="OSP10043.1"/>
    </source>
</evidence>
<reference evidence="2 3" key="1">
    <citation type="submission" date="2017-04" db="EMBL/GenBank/DDBJ databases">
        <title>MLSA of the genus Halorubrum.</title>
        <authorList>
            <person name="De La Haba R."/>
            <person name="Sanchez-Porro C."/>
            <person name="Infante-Dominguez C."/>
            <person name="Ventosa A."/>
        </authorList>
    </citation>
    <scope>NUCLEOTIDE SEQUENCE [LARGE SCALE GENOMIC DNA]</scope>
    <source>
        <strain evidence="2 3">DSM 17463</strain>
    </source>
</reference>
<evidence type="ECO:0000313" key="3">
    <source>
        <dbReference type="Proteomes" id="UP000193587"/>
    </source>
</evidence>
<feature type="region of interest" description="Disordered" evidence="1">
    <location>
        <begin position="25"/>
        <end position="69"/>
    </location>
</feature>
<sequence length="69" mass="7342">MTDRDVVSRDSFINMRCGGACLRAAAPGGRETGRARESVVRSEAEDHRQGESPALAYNRTSSGDEAGEA</sequence>
<name>A0A1X4HA99_HALEZ</name>
<evidence type="ECO:0000256" key="1">
    <source>
        <dbReference type="SAM" id="MobiDB-lite"/>
    </source>
</evidence>
<comment type="caution">
    <text evidence="2">The sequence shown here is derived from an EMBL/GenBank/DDBJ whole genome shotgun (WGS) entry which is preliminary data.</text>
</comment>
<feature type="compositionally biased region" description="Basic and acidic residues" evidence="1">
    <location>
        <begin position="31"/>
        <end position="50"/>
    </location>
</feature>
<gene>
    <name evidence="2" type="ORF">B9H04_03560</name>
</gene>
<dbReference type="AlphaFoldDB" id="A0A1X4HA99"/>
<proteinExistence type="predicted"/>
<dbReference type="EMBL" id="NEDJ01000007">
    <property type="protein sequence ID" value="OSP10043.1"/>
    <property type="molecule type" value="Genomic_DNA"/>
</dbReference>
<organism evidence="2 3">
    <name type="scientific">Halorubrum ezzemoulense DSM 17463</name>
    <dbReference type="NCBI Taxonomy" id="1121945"/>
    <lineage>
        <taxon>Archaea</taxon>
        <taxon>Methanobacteriati</taxon>
        <taxon>Methanobacteriota</taxon>
        <taxon>Stenosarchaea group</taxon>
        <taxon>Halobacteria</taxon>
        <taxon>Halobacteriales</taxon>
        <taxon>Haloferacaceae</taxon>
        <taxon>Halorubrum</taxon>
    </lineage>
</organism>
<dbReference type="Proteomes" id="UP000193587">
    <property type="component" value="Unassembled WGS sequence"/>
</dbReference>